<dbReference type="OrthoDB" id="6259189at2759"/>
<dbReference type="AlphaFoldDB" id="A0A183SXV9"/>
<protein>
    <submittedName>
        <fullName evidence="4">G_PROTEIN_RECEP_F1_2 domain-containing protein</fullName>
    </submittedName>
</protein>
<organism evidence="4">
    <name type="scientific">Schistocephalus solidus</name>
    <name type="common">Tapeworm</name>
    <dbReference type="NCBI Taxonomy" id="70667"/>
    <lineage>
        <taxon>Eukaryota</taxon>
        <taxon>Metazoa</taxon>
        <taxon>Spiralia</taxon>
        <taxon>Lophotrochozoa</taxon>
        <taxon>Platyhelminthes</taxon>
        <taxon>Cestoda</taxon>
        <taxon>Eucestoda</taxon>
        <taxon>Diphyllobothriidea</taxon>
        <taxon>Diphyllobothriidae</taxon>
        <taxon>Schistocephalus</taxon>
    </lineage>
</organism>
<keyword evidence="1" id="KW-1133">Transmembrane helix</keyword>
<feature type="transmembrane region" description="Helical" evidence="1">
    <location>
        <begin position="187"/>
        <end position="211"/>
    </location>
</feature>
<dbReference type="STRING" id="70667.A0A183SXV9"/>
<keyword evidence="3" id="KW-1185">Reference proteome</keyword>
<gene>
    <name evidence="2" type="ORF">SSLN_LOCUS9057</name>
</gene>
<dbReference type="Proteomes" id="UP000275846">
    <property type="component" value="Unassembled WGS sequence"/>
</dbReference>
<evidence type="ECO:0000256" key="1">
    <source>
        <dbReference type="SAM" id="Phobius"/>
    </source>
</evidence>
<dbReference type="WBParaSite" id="SSLN_0000940401-mRNA-1">
    <property type="protein sequence ID" value="SSLN_0000940401-mRNA-1"/>
    <property type="gene ID" value="SSLN_0000940401"/>
</dbReference>
<feature type="transmembrane region" description="Helical" evidence="1">
    <location>
        <begin position="324"/>
        <end position="344"/>
    </location>
</feature>
<dbReference type="EMBL" id="UYSU01035009">
    <property type="protein sequence ID" value="VDL95442.1"/>
    <property type="molecule type" value="Genomic_DNA"/>
</dbReference>
<evidence type="ECO:0000313" key="2">
    <source>
        <dbReference type="EMBL" id="VDL95442.1"/>
    </source>
</evidence>
<name>A0A183SXV9_SCHSO</name>
<feature type="transmembrane region" description="Helical" evidence="1">
    <location>
        <begin position="100"/>
        <end position="118"/>
    </location>
</feature>
<reference evidence="2 3" key="2">
    <citation type="submission" date="2018-11" db="EMBL/GenBank/DDBJ databases">
        <authorList>
            <consortium name="Pathogen Informatics"/>
        </authorList>
    </citation>
    <scope>NUCLEOTIDE SEQUENCE [LARGE SCALE GENOMIC DNA]</scope>
    <source>
        <strain evidence="2 3">NST_G2</strain>
    </source>
</reference>
<reference evidence="4" key="1">
    <citation type="submission" date="2016-06" db="UniProtKB">
        <authorList>
            <consortium name="WormBaseParasite"/>
        </authorList>
    </citation>
    <scope>IDENTIFICATION</scope>
</reference>
<dbReference type="Gene3D" id="1.20.1070.10">
    <property type="entry name" value="Rhodopsin 7-helix transmembrane proteins"/>
    <property type="match status" value="1"/>
</dbReference>
<keyword evidence="1" id="KW-0472">Membrane</keyword>
<accession>A0A183SXV9</accession>
<evidence type="ECO:0000313" key="3">
    <source>
        <dbReference type="Proteomes" id="UP000275846"/>
    </source>
</evidence>
<sequence>MTRGPETVMRCCPAYMWTTETDICAIMLEIFGFLANLTVTVLLFRLYAKKAEGLALLRILYSSCLAFSLISFTEHVGARSPHTGNAHLDGLICVFWSTRFLFWFTHMQGCQSLFYFACNRAFGMLQITNHPITTEKQRLTAYMLVVFMGSFIGTLPHLLLAKPHSKDCACAPVPENFAIQTVLYAHAFLWVVILGLIYPAVLVYICIALVLRLRSKVRGTLVDEIDDLSFLKPESSPGYLNTITKVTPVMPTSTHPDRCDDNRTRAGTLATLGDGQITHVWSASFCVIPLTAAYITGTSFEWVHQLLSAAGFINYQLRSSAQQFSVTLMNLLSAFVPLIIFFHIPAMRSLIFVAISSLQTRCGKVRVMDAGDLLCTACTSPAVEAPAHLED</sequence>
<feature type="transmembrane region" description="Helical" evidence="1">
    <location>
        <begin position="139"/>
        <end position="159"/>
    </location>
</feature>
<feature type="transmembrane region" description="Helical" evidence="1">
    <location>
        <begin position="25"/>
        <end position="48"/>
    </location>
</feature>
<proteinExistence type="predicted"/>
<evidence type="ECO:0000313" key="4">
    <source>
        <dbReference type="WBParaSite" id="SSLN_0000940401-mRNA-1"/>
    </source>
</evidence>
<feature type="transmembrane region" description="Helical" evidence="1">
    <location>
        <begin position="55"/>
        <end position="73"/>
    </location>
</feature>
<keyword evidence="1" id="KW-0812">Transmembrane</keyword>